<evidence type="ECO:0000313" key="3">
    <source>
        <dbReference type="Proteomes" id="UP000610373"/>
    </source>
</evidence>
<dbReference type="Gene3D" id="3.30.70.3570">
    <property type="entry name" value="MvaI/BcnI restriction endonuclease, recognition domain"/>
    <property type="match status" value="1"/>
</dbReference>
<organism evidence="2 3">
    <name type="scientific">Candidatus Argoarchaeum ethanivorans</name>
    <dbReference type="NCBI Taxonomy" id="2608793"/>
    <lineage>
        <taxon>Archaea</taxon>
        <taxon>Methanobacteriati</taxon>
        <taxon>Methanobacteriota</taxon>
        <taxon>Stenosarchaea group</taxon>
        <taxon>Methanomicrobia</taxon>
        <taxon>Methanosarcinales</taxon>
        <taxon>Methanosarcinales incertae sedis</taxon>
        <taxon>GOM Arc I cluster</taxon>
        <taxon>Candidatus Argoarchaeum</taxon>
    </lineage>
</organism>
<comment type="caution">
    <text evidence="2">The sequence shown here is derived from an EMBL/GenBank/DDBJ whole genome shotgun (WGS) entry which is preliminary data.</text>
</comment>
<keyword evidence="2" id="KW-0378">Hydrolase</keyword>
<evidence type="ECO:0000259" key="1">
    <source>
        <dbReference type="Pfam" id="PF15515"/>
    </source>
</evidence>
<keyword evidence="2" id="KW-0540">Nuclease</keyword>
<dbReference type="Pfam" id="PF15515">
    <property type="entry name" value="MvaI_BcnI"/>
    <property type="match status" value="1"/>
</dbReference>
<dbReference type="InterPro" id="IPR043004">
    <property type="entry name" value="MvaI_BcnI_cat"/>
</dbReference>
<proteinExistence type="predicted"/>
<dbReference type="InterPro" id="IPR029127">
    <property type="entry name" value="MvaI_BcnI"/>
</dbReference>
<dbReference type="EMBL" id="CAJHIO010000021">
    <property type="protein sequence ID" value="CAD6492878.1"/>
    <property type="molecule type" value="Genomic_DNA"/>
</dbReference>
<dbReference type="InterPro" id="IPR043005">
    <property type="entry name" value="MvaI_BcnI_rec"/>
</dbReference>
<dbReference type="CDD" id="cd22348">
    <property type="entry name" value="PDDEXK_nuclease"/>
    <property type="match status" value="1"/>
</dbReference>
<reference evidence="2" key="1">
    <citation type="submission" date="2020-10" db="EMBL/GenBank/DDBJ databases">
        <authorList>
            <person name="Hahn C.J."/>
            <person name="Laso-Perez R."/>
            <person name="Vulcano F."/>
            <person name="Vaziourakis K.-M."/>
            <person name="Stokke R."/>
            <person name="Steen I.H."/>
            <person name="Teske A."/>
            <person name="Boetius A."/>
            <person name="Liebeke M."/>
            <person name="Amann R."/>
            <person name="Knittel K."/>
        </authorList>
    </citation>
    <scope>NUCLEOTIDE SEQUENCE</scope>
    <source>
        <strain evidence="2">Gfbio:e3339647-f889-4370-9287-4fb5cb688e4c:AG392O15_GoMArc1</strain>
    </source>
</reference>
<gene>
    <name evidence="2" type="ORF">CHKLHMKO_00368</name>
</gene>
<evidence type="ECO:0000313" key="2">
    <source>
        <dbReference type="EMBL" id="CAD6492878.1"/>
    </source>
</evidence>
<protein>
    <submittedName>
        <fullName evidence="2">MvaI/BcnI restriction endonuclease family protein</fullName>
    </submittedName>
</protein>
<dbReference type="GO" id="GO:0004519">
    <property type="term" value="F:endonuclease activity"/>
    <property type="evidence" value="ECO:0007669"/>
    <property type="project" value="UniProtKB-KW"/>
</dbReference>
<accession>A0A811TAT9</accession>
<dbReference type="Gene3D" id="3.40.210.20">
    <property type="entry name" value="MvaI/BcnI restriction endonuclease, catalytic domain"/>
    <property type="match status" value="1"/>
</dbReference>
<dbReference type="Proteomes" id="UP000610373">
    <property type="component" value="Unassembled WGS sequence"/>
</dbReference>
<name>A0A811TAT9_9EURY</name>
<sequence length="235" mass="26688">MITYYKLIKKLKAIEKRGYIKTHRDGNTGIGKTLEDLLGITENNIPGPNAAMIELKSARKNVSSMLTLFTKSPLPPKANSALLERFGHESARGNKRKELHTTVSAKEFNTLKGKPGFKIDIQKDGVNLITAKNEIVGYWDKETLKSSFERKLPKLLYVKAETRGSGSNEEFWFNEAWLLSSFDFDNFSQLLKEGTILVDIRIGQYPDGRSHDHGTGFRVFPAKLDLCFRHRKKII</sequence>
<keyword evidence="2" id="KW-0255">Endonuclease</keyword>
<feature type="domain" description="MvaI/BcnI restriction endonuclease" evidence="1">
    <location>
        <begin position="8"/>
        <end position="228"/>
    </location>
</feature>
<dbReference type="AlphaFoldDB" id="A0A811TAT9"/>